<organism evidence="8 9">
    <name type="scientific">Candidatus Ureaplasma intestinipullorum</name>
    <dbReference type="NCBI Taxonomy" id="2838770"/>
    <lineage>
        <taxon>Bacteria</taxon>
        <taxon>Bacillati</taxon>
        <taxon>Mycoplasmatota</taxon>
        <taxon>Mycoplasmoidales</taxon>
        <taxon>Mycoplasmoidaceae</taxon>
        <taxon>Ureaplasma</taxon>
    </lineage>
</organism>
<keyword evidence="3 7" id="KW-0698">rRNA processing</keyword>
<accession>A0A9E2KWV6</accession>
<evidence type="ECO:0000256" key="5">
    <source>
        <dbReference type="ARBA" id="ARBA00022679"/>
    </source>
</evidence>
<dbReference type="InterPro" id="IPR023397">
    <property type="entry name" value="SAM-dep_MeTrfase_MraW_recog"/>
</dbReference>
<feature type="binding site" evidence="7">
    <location>
        <begin position="34"/>
        <end position="36"/>
    </location>
    <ligand>
        <name>S-adenosyl-L-methionine</name>
        <dbReference type="ChEBI" id="CHEBI:59789"/>
    </ligand>
</feature>
<dbReference type="NCBIfam" id="TIGR00006">
    <property type="entry name" value="16S rRNA (cytosine(1402)-N(4))-methyltransferase RsmH"/>
    <property type="match status" value="1"/>
</dbReference>
<evidence type="ECO:0000256" key="2">
    <source>
        <dbReference type="ARBA" id="ARBA00022490"/>
    </source>
</evidence>
<dbReference type="EC" id="2.1.1.199" evidence="7"/>
<comment type="subcellular location">
    <subcellularLocation>
        <location evidence="7">Cytoplasm</location>
    </subcellularLocation>
</comment>
<keyword evidence="5 7" id="KW-0808">Transferase</keyword>
<comment type="catalytic activity">
    <reaction evidence="7">
        <text>cytidine(1402) in 16S rRNA + S-adenosyl-L-methionine = N(4)-methylcytidine(1402) in 16S rRNA + S-adenosyl-L-homocysteine + H(+)</text>
        <dbReference type="Rhea" id="RHEA:42928"/>
        <dbReference type="Rhea" id="RHEA-COMP:10286"/>
        <dbReference type="Rhea" id="RHEA-COMP:10287"/>
        <dbReference type="ChEBI" id="CHEBI:15378"/>
        <dbReference type="ChEBI" id="CHEBI:57856"/>
        <dbReference type="ChEBI" id="CHEBI:59789"/>
        <dbReference type="ChEBI" id="CHEBI:74506"/>
        <dbReference type="ChEBI" id="CHEBI:82748"/>
        <dbReference type="EC" id="2.1.1.199"/>
    </reaction>
</comment>
<evidence type="ECO:0000313" key="9">
    <source>
        <dbReference type="Proteomes" id="UP000824247"/>
    </source>
</evidence>
<protein>
    <recommendedName>
        <fullName evidence="7">Ribosomal RNA small subunit methyltransferase H</fullName>
        <ecNumber evidence="7">2.1.1.199</ecNumber>
    </recommendedName>
    <alternativeName>
        <fullName evidence="7">16S rRNA m(4)C1402 methyltransferase</fullName>
    </alternativeName>
    <alternativeName>
        <fullName evidence="7">rRNA (cytosine-N(4)-)-methyltransferase RsmH</fullName>
    </alternativeName>
</protein>
<comment type="function">
    <text evidence="7">Specifically methylates the N4 position of cytidine in position 1402 (C1402) of 16S rRNA.</text>
</comment>
<dbReference type="PANTHER" id="PTHR11265">
    <property type="entry name" value="S-ADENOSYL-METHYLTRANSFERASE MRAW"/>
    <property type="match status" value="1"/>
</dbReference>
<comment type="similarity">
    <text evidence="1 7">Belongs to the methyltransferase superfamily. RsmH family.</text>
</comment>
<reference evidence="8" key="1">
    <citation type="journal article" date="2021" name="PeerJ">
        <title>Extensive microbial diversity within the chicken gut microbiome revealed by metagenomics and culture.</title>
        <authorList>
            <person name="Gilroy R."/>
            <person name="Ravi A."/>
            <person name="Getino M."/>
            <person name="Pursley I."/>
            <person name="Horton D.L."/>
            <person name="Alikhan N.F."/>
            <person name="Baker D."/>
            <person name="Gharbi K."/>
            <person name="Hall N."/>
            <person name="Watson M."/>
            <person name="Adriaenssens E.M."/>
            <person name="Foster-Nyarko E."/>
            <person name="Jarju S."/>
            <person name="Secka A."/>
            <person name="Antonio M."/>
            <person name="Oren A."/>
            <person name="Chaudhuri R.R."/>
            <person name="La Ragione R."/>
            <person name="Hildebrand F."/>
            <person name="Pallen M.J."/>
        </authorList>
    </citation>
    <scope>NUCLEOTIDE SEQUENCE</scope>
    <source>
        <strain evidence="8">A5-1222</strain>
    </source>
</reference>
<dbReference type="GO" id="GO:0005737">
    <property type="term" value="C:cytoplasm"/>
    <property type="evidence" value="ECO:0007669"/>
    <property type="project" value="UniProtKB-SubCell"/>
</dbReference>
<dbReference type="PANTHER" id="PTHR11265:SF0">
    <property type="entry name" value="12S RRNA N4-METHYLCYTIDINE METHYLTRANSFERASE"/>
    <property type="match status" value="1"/>
</dbReference>
<dbReference type="EMBL" id="JAHLFM010000034">
    <property type="protein sequence ID" value="MBU3830955.1"/>
    <property type="molecule type" value="Genomic_DNA"/>
</dbReference>
<reference evidence="8" key="2">
    <citation type="submission" date="2021-04" db="EMBL/GenBank/DDBJ databases">
        <authorList>
            <person name="Gilroy R."/>
        </authorList>
    </citation>
    <scope>NUCLEOTIDE SEQUENCE</scope>
    <source>
        <strain evidence="8">A5-1222</strain>
    </source>
</reference>
<keyword evidence="4 7" id="KW-0489">Methyltransferase</keyword>
<proteinExistence type="inferred from homology"/>
<feature type="binding site" evidence="7">
    <location>
        <position position="54"/>
    </location>
    <ligand>
        <name>S-adenosyl-L-methionine</name>
        <dbReference type="ChEBI" id="CHEBI:59789"/>
    </ligand>
</feature>
<evidence type="ECO:0000256" key="7">
    <source>
        <dbReference type="HAMAP-Rule" id="MF_01007"/>
    </source>
</evidence>
<dbReference type="PIRSF" id="PIRSF004486">
    <property type="entry name" value="MraW"/>
    <property type="match status" value="1"/>
</dbReference>
<dbReference type="GO" id="GO:0070475">
    <property type="term" value="P:rRNA base methylation"/>
    <property type="evidence" value="ECO:0007669"/>
    <property type="project" value="UniProtKB-UniRule"/>
</dbReference>
<feature type="binding site" evidence="7">
    <location>
        <position position="101"/>
    </location>
    <ligand>
        <name>S-adenosyl-L-methionine</name>
        <dbReference type="ChEBI" id="CHEBI:59789"/>
    </ligand>
</feature>
<name>A0A9E2KWV6_9BACT</name>
<dbReference type="Gene3D" id="1.10.150.170">
    <property type="entry name" value="Putative methyltransferase TM0872, insert domain"/>
    <property type="match status" value="1"/>
</dbReference>
<keyword evidence="6 7" id="KW-0949">S-adenosyl-L-methionine</keyword>
<gene>
    <name evidence="7 8" type="primary">rsmH</name>
    <name evidence="8" type="ORF">H9897_02260</name>
</gene>
<evidence type="ECO:0000256" key="4">
    <source>
        <dbReference type="ARBA" id="ARBA00022603"/>
    </source>
</evidence>
<dbReference type="GO" id="GO:0071424">
    <property type="term" value="F:rRNA (cytosine-N4-)-methyltransferase activity"/>
    <property type="evidence" value="ECO:0007669"/>
    <property type="project" value="UniProtKB-UniRule"/>
</dbReference>
<evidence type="ECO:0000313" key="8">
    <source>
        <dbReference type="EMBL" id="MBU3830955.1"/>
    </source>
</evidence>
<comment type="caution">
    <text evidence="8">The sequence shown here is derived from an EMBL/GenBank/DDBJ whole genome shotgun (WGS) entry which is preliminary data.</text>
</comment>
<evidence type="ECO:0000256" key="6">
    <source>
        <dbReference type="ARBA" id="ARBA00022691"/>
    </source>
</evidence>
<dbReference type="InterPro" id="IPR029063">
    <property type="entry name" value="SAM-dependent_MTases_sf"/>
</dbReference>
<keyword evidence="2 7" id="KW-0963">Cytoplasm</keyword>
<dbReference type="SUPFAM" id="SSF81799">
    <property type="entry name" value="Putative methyltransferase TM0872, insert domain"/>
    <property type="match status" value="1"/>
</dbReference>
<sequence>MSSNKHKSVLLESSINALSIKPDGIYVDMTLGRGGHSELILSKLNSNGRLISIDQDIEAIEYCQNKFQNDPRIIIVKNNFVNLKDVLKNLKIDFVDGIILDLGVSSPQLDNSYRGFSYKQDGPLDMRMDLSSKLTASELINSISANELTFIFKNYGDIKHPFPVVNNIIKYRSQKRIETTMELVEIIKNSLSIKELHLSKHPAKVYFQALRIAVNDEINILKKTISVAANCLKKDGILAIISFHSLEDKIIVNEFKKLSKNKIPNEVPILSCDQDFRILNPRAILPSETELLNNRRSHSAKLRCLKKL</sequence>
<feature type="binding site" evidence="7">
    <location>
        <position position="80"/>
    </location>
    <ligand>
        <name>S-adenosyl-L-methionine</name>
        <dbReference type="ChEBI" id="CHEBI:59789"/>
    </ligand>
</feature>
<dbReference type="HAMAP" id="MF_01007">
    <property type="entry name" value="16SrRNA_methyltr_H"/>
    <property type="match status" value="1"/>
</dbReference>
<dbReference type="Proteomes" id="UP000824247">
    <property type="component" value="Unassembled WGS sequence"/>
</dbReference>
<evidence type="ECO:0000256" key="3">
    <source>
        <dbReference type="ARBA" id="ARBA00022552"/>
    </source>
</evidence>
<feature type="binding site" evidence="7">
    <location>
        <position position="108"/>
    </location>
    <ligand>
        <name>S-adenosyl-L-methionine</name>
        <dbReference type="ChEBI" id="CHEBI:59789"/>
    </ligand>
</feature>
<dbReference type="Gene3D" id="3.40.50.150">
    <property type="entry name" value="Vaccinia Virus protein VP39"/>
    <property type="match status" value="1"/>
</dbReference>
<evidence type="ECO:0000256" key="1">
    <source>
        <dbReference type="ARBA" id="ARBA00010396"/>
    </source>
</evidence>
<dbReference type="AlphaFoldDB" id="A0A9E2KWV6"/>
<dbReference type="Pfam" id="PF01795">
    <property type="entry name" value="Methyltransf_5"/>
    <property type="match status" value="1"/>
</dbReference>
<dbReference type="SUPFAM" id="SSF53335">
    <property type="entry name" value="S-adenosyl-L-methionine-dependent methyltransferases"/>
    <property type="match status" value="1"/>
</dbReference>
<dbReference type="InterPro" id="IPR002903">
    <property type="entry name" value="RsmH"/>
</dbReference>